<proteinExistence type="inferred from homology"/>
<feature type="transmembrane region" description="Helical" evidence="7">
    <location>
        <begin position="160"/>
        <end position="193"/>
    </location>
</feature>
<evidence type="ECO:0000256" key="3">
    <source>
        <dbReference type="ARBA" id="ARBA00022475"/>
    </source>
</evidence>
<name>A0A857JBU1_9BURK</name>
<dbReference type="PANTHER" id="PTHR43663:SF1">
    <property type="entry name" value="CHROMATE TRANSPORTER"/>
    <property type="match status" value="1"/>
</dbReference>
<dbReference type="Proteomes" id="UP000464787">
    <property type="component" value="Chromosome"/>
</dbReference>
<feature type="transmembrane region" description="Helical" evidence="7">
    <location>
        <begin position="6"/>
        <end position="28"/>
    </location>
</feature>
<dbReference type="KEGG" id="xyk:GT347_04340"/>
<sequence>MAPGDWLALFGQYLLLSLLSVSGAIGTVPDMHRYLVDQHGWLSDMQFNASIAIAQAAPGPNILFVALMGWNLGLNAGGGLGAGPHAWALGMFGLLVMMGGILLPSSLVTYNAARWGQRNRHRRSVRAFKQGMTPMVIGLLLSTGWVLVRNGAAEQHPVSAWVLALVSAVLVWRTRIHLLWLLGAGAILGAFGLV</sequence>
<feature type="transmembrane region" description="Helical" evidence="7">
    <location>
        <begin position="49"/>
        <end position="73"/>
    </location>
</feature>
<dbReference type="Pfam" id="PF02417">
    <property type="entry name" value="Chromate_transp"/>
    <property type="match status" value="1"/>
</dbReference>
<feature type="transmembrane region" description="Helical" evidence="7">
    <location>
        <begin position="85"/>
        <end position="110"/>
    </location>
</feature>
<comment type="subcellular location">
    <subcellularLocation>
        <location evidence="1">Cell membrane</location>
        <topology evidence="1">Multi-pass membrane protein</topology>
    </subcellularLocation>
</comment>
<evidence type="ECO:0000256" key="5">
    <source>
        <dbReference type="ARBA" id="ARBA00022989"/>
    </source>
</evidence>
<dbReference type="GO" id="GO:0015109">
    <property type="term" value="F:chromate transmembrane transporter activity"/>
    <property type="evidence" value="ECO:0007669"/>
    <property type="project" value="InterPro"/>
</dbReference>
<feature type="transmembrane region" description="Helical" evidence="7">
    <location>
        <begin position="131"/>
        <end position="148"/>
    </location>
</feature>
<evidence type="ECO:0000313" key="8">
    <source>
        <dbReference type="EMBL" id="QHJ01407.1"/>
    </source>
</evidence>
<reference evidence="8 9" key="1">
    <citation type="submission" date="2020-01" db="EMBL/GenBank/DDBJ databases">
        <title>Genome sequencing of strain KACC 21265.</title>
        <authorList>
            <person name="Heo J."/>
            <person name="Kim S.-J."/>
            <person name="Kim J.-S."/>
            <person name="Hong S.-B."/>
            <person name="Kwon S.-W."/>
        </authorList>
    </citation>
    <scope>NUCLEOTIDE SEQUENCE [LARGE SCALE GENOMIC DNA]</scope>
    <source>
        <strain evidence="8 9">KACC 21265</strain>
    </source>
</reference>
<organism evidence="8 9">
    <name type="scientific">Xylophilus rhododendri</name>
    <dbReference type="NCBI Taxonomy" id="2697032"/>
    <lineage>
        <taxon>Bacteria</taxon>
        <taxon>Pseudomonadati</taxon>
        <taxon>Pseudomonadota</taxon>
        <taxon>Betaproteobacteria</taxon>
        <taxon>Burkholderiales</taxon>
        <taxon>Xylophilus</taxon>
    </lineage>
</organism>
<dbReference type="AlphaFoldDB" id="A0A857JBU1"/>
<dbReference type="InterPro" id="IPR052518">
    <property type="entry name" value="CHR_Transporter"/>
</dbReference>
<gene>
    <name evidence="8" type="ORF">GT347_04340</name>
</gene>
<evidence type="ECO:0000313" key="9">
    <source>
        <dbReference type="Proteomes" id="UP000464787"/>
    </source>
</evidence>
<evidence type="ECO:0000256" key="4">
    <source>
        <dbReference type="ARBA" id="ARBA00022692"/>
    </source>
</evidence>
<evidence type="ECO:0000256" key="6">
    <source>
        <dbReference type="ARBA" id="ARBA00023136"/>
    </source>
</evidence>
<evidence type="ECO:0000256" key="2">
    <source>
        <dbReference type="ARBA" id="ARBA00005262"/>
    </source>
</evidence>
<keyword evidence="9" id="KW-1185">Reference proteome</keyword>
<comment type="similarity">
    <text evidence="2">Belongs to the chromate ion transporter (CHR) (TC 2.A.51) family.</text>
</comment>
<dbReference type="GO" id="GO:0005886">
    <property type="term" value="C:plasma membrane"/>
    <property type="evidence" value="ECO:0007669"/>
    <property type="project" value="UniProtKB-SubCell"/>
</dbReference>
<dbReference type="PANTHER" id="PTHR43663">
    <property type="entry name" value="CHROMATE TRANSPORT PROTEIN-RELATED"/>
    <property type="match status" value="1"/>
</dbReference>
<dbReference type="EMBL" id="CP047650">
    <property type="protein sequence ID" value="QHJ01407.1"/>
    <property type="molecule type" value="Genomic_DNA"/>
</dbReference>
<keyword evidence="4 7" id="KW-0812">Transmembrane</keyword>
<keyword evidence="3" id="KW-1003">Cell membrane</keyword>
<dbReference type="InterPro" id="IPR003370">
    <property type="entry name" value="Chromate_transpt"/>
</dbReference>
<accession>A0A857JBU1</accession>
<keyword evidence="6 7" id="KW-0472">Membrane</keyword>
<evidence type="ECO:0000256" key="7">
    <source>
        <dbReference type="SAM" id="Phobius"/>
    </source>
</evidence>
<evidence type="ECO:0000256" key="1">
    <source>
        <dbReference type="ARBA" id="ARBA00004651"/>
    </source>
</evidence>
<protein>
    <submittedName>
        <fullName evidence="8">Chromate transporter</fullName>
    </submittedName>
</protein>
<keyword evidence="5 7" id="KW-1133">Transmembrane helix</keyword>